<protein>
    <submittedName>
        <fullName evidence="2">Alpha/beta-hydrolase</fullName>
    </submittedName>
</protein>
<reference evidence="2 3" key="1">
    <citation type="journal article" date="2023" name="IMA Fungus">
        <title>Comparative genomic study of the Penicillium genus elucidates a diverse pangenome and 15 lateral gene transfer events.</title>
        <authorList>
            <person name="Petersen C."/>
            <person name="Sorensen T."/>
            <person name="Nielsen M.R."/>
            <person name="Sondergaard T.E."/>
            <person name="Sorensen J.L."/>
            <person name="Fitzpatrick D.A."/>
            <person name="Frisvad J.C."/>
            <person name="Nielsen K.L."/>
        </authorList>
    </citation>
    <scope>NUCLEOTIDE SEQUENCE [LARGE SCALE GENOMIC DNA]</scope>
    <source>
        <strain evidence="2 3">IBT 29057</strain>
    </source>
</reference>
<sequence>MSKPAIIFAPGAWYPPTVFDSLIEKLNDFECHTVAFPSVQDPSKVQSLEPDTEAVRSLVEKAANAGQNVFVVSHSWSGLPVNSALDGLAKYERESSGKKGGVVRLIFIAAFIPALGESLIGAFGGVPPPWYVRDEQNGTVTASDPQALFFHDVPDGAEWAKTLRPHAWVTKNAPATNAAYLELPASYLLCEDDQAIPLPVQQAMVDRAQRKGGVFKTEKIKAAHSPWLSKPDEVASFIKRATAETEQF</sequence>
<proteinExistence type="predicted"/>
<dbReference type="InterPro" id="IPR000073">
    <property type="entry name" value="AB_hydrolase_1"/>
</dbReference>
<dbReference type="Proteomes" id="UP001216150">
    <property type="component" value="Unassembled WGS sequence"/>
</dbReference>
<keyword evidence="3" id="KW-1185">Reference proteome</keyword>
<evidence type="ECO:0000313" key="3">
    <source>
        <dbReference type="Proteomes" id="UP001216150"/>
    </source>
</evidence>
<gene>
    <name evidence="2" type="ORF">N7450_006849</name>
</gene>
<organism evidence="2 3">
    <name type="scientific">Penicillium hetheringtonii</name>
    <dbReference type="NCBI Taxonomy" id="911720"/>
    <lineage>
        <taxon>Eukaryota</taxon>
        <taxon>Fungi</taxon>
        <taxon>Dikarya</taxon>
        <taxon>Ascomycota</taxon>
        <taxon>Pezizomycotina</taxon>
        <taxon>Eurotiomycetes</taxon>
        <taxon>Eurotiomycetidae</taxon>
        <taxon>Eurotiales</taxon>
        <taxon>Aspergillaceae</taxon>
        <taxon>Penicillium</taxon>
    </lineage>
</organism>
<dbReference type="InterPro" id="IPR029058">
    <property type="entry name" value="AB_hydrolase_fold"/>
</dbReference>
<dbReference type="PANTHER" id="PTHR37017">
    <property type="entry name" value="AB HYDROLASE-1 DOMAIN-CONTAINING PROTEIN-RELATED"/>
    <property type="match status" value="1"/>
</dbReference>
<dbReference type="AlphaFoldDB" id="A0AAD6DG97"/>
<comment type="caution">
    <text evidence="2">The sequence shown here is derived from an EMBL/GenBank/DDBJ whole genome shotgun (WGS) entry which is preliminary data.</text>
</comment>
<dbReference type="Gene3D" id="3.40.50.1820">
    <property type="entry name" value="alpha/beta hydrolase"/>
    <property type="match status" value="1"/>
</dbReference>
<name>A0AAD6DG97_9EURO</name>
<dbReference type="PANTHER" id="PTHR37017:SF11">
    <property type="entry name" value="ESTERASE_LIPASE_THIOESTERASE DOMAIN-CONTAINING PROTEIN"/>
    <property type="match status" value="1"/>
</dbReference>
<feature type="domain" description="AB hydrolase-1" evidence="1">
    <location>
        <begin position="6"/>
        <end position="236"/>
    </location>
</feature>
<evidence type="ECO:0000259" key="1">
    <source>
        <dbReference type="Pfam" id="PF12697"/>
    </source>
</evidence>
<evidence type="ECO:0000313" key="2">
    <source>
        <dbReference type="EMBL" id="KAJ5580548.1"/>
    </source>
</evidence>
<dbReference type="Pfam" id="PF12697">
    <property type="entry name" value="Abhydrolase_6"/>
    <property type="match status" value="1"/>
</dbReference>
<dbReference type="EMBL" id="JAQJAC010000006">
    <property type="protein sequence ID" value="KAJ5580548.1"/>
    <property type="molecule type" value="Genomic_DNA"/>
</dbReference>
<dbReference type="GO" id="GO:0017000">
    <property type="term" value="P:antibiotic biosynthetic process"/>
    <property type="evidence" value="ECO:0007669"/>
    <property type="project" value="UniProtKB-ARBA"/>
</dbReference>
<accession>A0AAD6DG97</accession>
<dbReference type="InterPro" id="IPR052897">
    <property type="entry name" value="Sec-Metab_Biosynth_Hydrolase"/>
</dbReference>
<dbReference type="GO" id="GO:0072330">
    <property type="term" value="P:monocarboxylic acid biosynthetic process"/>
    <property type="evidence" value="ECO:0007669"/>
    <property type="project" value="UniProtKB-ARBA"/>
</dbReference>
<dbReference type="SUPFAM" id="SSF53474">
    <property type="entry name" value="alpha/beta-Hydrolases"/>
    <property type="match status" value="1"/>
</dbReference>